<evidence type="ECO:0000313" key="1">
    <source>
        <dbReference type="EMBL" id="KAJ7302361.1"/>
    </source>
</evidence>
<dbReference type="InterPro" id="IPR032675">
    <property type="entry name" value="LRR_dom_sf"/>
</dbReference>
<dbReference type="Gene3D" id="3.80.10.10">
    <property type="entry name" value="Ribonuclease Inhibitor"/>
    <property type="match status" value="1"/>
</dbReference>
<dbReference type="SUPFAM" id="SSF52047">
    <property type="entry name" value="RNI-like"/>
    <property type="match status" value="1"/>
</dbReference>
<name>A0AAD7E838_9AGAR</name>
<gene>
    <name evidence="1" type="ORF">DFH08DRAFT_74373</name>
</gene>
<sequence>MSRQADQLRARIVKLGTEIDVQRVLLKTLEHDRALTQRELNAILDPVARLPLEISSEIFLRSLDLFPEPGALNTPILLLSICSAWTDIALSTPALWAAIHIIFPCSQGLKELLAVWLTRACNRPLRIALRGEELDPDVVSIIRRHRQQLKHLELVDVDGDEDTADDIRNLWGGTTSPEPLPSLEMLTICGLVDDTAGDSDWAEFSLHHILELLRLSPNLVEYRLYRTDIVDVYSGEKIVLPKLRRLIFQDLGTFPDYAVGVLEYLSLPELETLSISLSDGNWTSDRMISFLERSSPPLQELVLGLKLAFPTLSACLRLIPDLRRFEVWYPLVHAMQQLLAAVADLPSLLPRLNTLVIHIAHNGDISDFFWVALSRALASRRTQLLAFHLTVLKRLPPSKMPAPDVMATFRELVMGGTEVRISATCDTWNLVF</sequence>
<organism evidence="1 2">
    <name type="scientific">Mycena albidolilacea</name>
    <dbReference type="NCBI Taxonomy" id="1033008"/>
    <lineage>
        <taxon>Eukaryota</taxon>
        <taxon>Fungi</taxon>
        <taxon>Dikarya</taxon>
        <taxon>Basidiomycota</taxon>
        <taxon>Agaricomycotina</taxon>
        <taxon>Agaricomycetes</taxon>
        <taxon>Agaricomycetidae</taxon>
        <taxon>Agaricales</taxon>
        <taxon>Marasmiineae</taxon>
        <taxon>Mycenaceae</taxon>
        <taxon>Mycena</taxon>
    </lineage>
</organism>
<proteinExistence type="predicted"/>
<protein>
    <recommendedName>
        <fullName evidence="3">F-box domain-containing protein</fullName>
    </recommendedName>
</protein>
<accession>A0AAD7E838</accession>
<dbReference type="Proteomes" id="UP001218218">
    <property type="component" value="Unassembled WGS sequence"/>
</dbReference>
<keyword evidence="2" id="KW-1185">Reference proteome</keyword>
<comment type="caution">
    <text evidence="1">The sequence shown here is derived from an EMBL/GenBank/DDBJ whole genome shotgun (WGS) entry which is preliminary data.</text>
</comment>
<dbReference type="EMBL" id="JARIHO010000117">
    <property type="protein sequence ID" value="KAJ7302361.1"/>
    <property type="molecule type" value="Genomic_DNA"/>
</dbReference>
<reference evidence="1" key="1">
    <citation type="submission" date="2023-03" db="EMBL/GenBank/DDBJ databases">
        <title>Massive genome expansion in bonnet fungi (Mycena s.s.) driven by repeated elements and novel gene families across ecological guilds.</title>
        <authorList>
            <consortium name="Lawrence Berkeley National Laboratory"/>
            <person name="Harder C.B."/>
            <person name="Miyauchi S."/>
            <person name="Viragh M."/>
            <person name="Kuo A."/>
            <person name="Thoen E."/>
            <person name="Andreopoulos B."/>
            <person name="Lu D."/>
            <person name="Skrede I."/>
            <person name="Drula E."/>
            <person name="Henrissat B."/>
            <person name="Morin E."/>
            <person name="Kohler A."/>
            <person name="Barry K."/>
            <person name="LaButti K."/>
            <person name="Morin E."/>
            <person name="Salamov A."/>
            <person name="Lipzen A."/>
            <person name="Mereny Z."/>
            <person name="Hegedus B."/>
            <person name="Baldrian P."/>
            <person name="Stursova M."/>
            <person name="Weitz H."/>
            <person name="Taylor A."/>
            <person name="Grigoriev I.V."/>
            <person name="Nagy L.G."/>
            <person name="Martin F."/>
            <person name="Kauserud H."/>
        </authorList>
    </citation>
    <scope>NUCLEOTIDE SEQUENCE</scope>
    <source>
        <strain evidence="1">CBHHK002</strain>
    </source>
</reference>
<evidence type="ECO:0008006" key="3">
    <source>
        <dbReference type="Google" id="ProtNLM"/>
    </source>
</evidence>
<evidence type="ECO:0000313" key="2">
    <source>
        <dbReference type="Proteomes" id="UP001218218"/>
    </source>
</evidence>
<dbReference type="AlphaFoldDB" id="A0AAD7E838"/>